<dbReference type="Pfam" id="PF07730">
    <property type="entry name" value="HisKA_3"/>
    <property type="match status" value="1"/>
</dbReference>
<evidence type="ECO:0000256" key="7">
    <source>
        <dbReference type="ARBA" id="ARBA00022840"/>
    </source>
</evidence>
<comment type="caution">
    <text evidence="11">The sequence shown here is derived from an EMBL/GenBank/DDBJ whole genome shotgun (WGS) entry which is preliminary data.</text>
</comment>
<evidence type="ECO:0000259" key="10">
    <source>
        <dbReference type="Pfam" id="PF07730"/>
    </source>
</evidence>
<keyword evidence="5" id="KW-0547">Nucleotide-binding</keyword>
<keyword evidence="4" id="KW-0808">Transferase</keyword>
<dbReference type="GO" id="GO:0016301">
    <property type="term" value="F:kinase activity"/>
    <property type="evidence" value="ECO:0007669"/>
    <property type="project" value="UniProtKB-KW"/>
</dbReference>
<gene>
    <name evidence="11" type="ORF">GCM10025782_11840</name>
</gene>
<proteinExistence type="predicted"/>
<reference evidence="12" key="1">
    <citation type="journal article" date="2019" name="Int. J. Syst. Evol. Microbiol.">
        <title>The Global Catalogue of Microorganisms (GCM) 10K type strain sequencing project: providing services to taxonomists for standard genome sequencing and annotation.</title>
        <authorList>
            <consortium name="The Broad Institute Genomics Platform"/>
            <consortium name="The Broad Institute Genome Sequencing Center for Infectious Disease"/>
            <person name="Wu L."/>
            <person name="Ma J."/>
        </authorList>
    </citation>
    <scope>NUCLEOTIDE SEQUENCE [LARGE SCALE GENOMIC DNA]</scope>
    <source>
        <strain evidence="12">JCM 18961</strain>
    </source>
</reference>
<evidence type="ECO:0000256" key="1">
    <source>
        <dbReference type="ARBA" id="ARBA00000085"/>
    </source>
</evidence>
<keyword evidence="8" id="KW-0902">Two-component regulatory system</keyword>
<keyword evidence="9" id="KW-0472">Membrane</keyword>
<dbReference type="InterPro" id="IPR011712">
    <property type="entry name" value="Sig_transdc_His_kin_sub3_dim/P"/>
</dbReference>
<protein>
    <recommendedName>
        <fullName evidence="2">histidine kinase</fullName>
        <ecNumber evidence="2">2.7.13.3</ecNumber>
    </recommendedName>
</protein>
<keyword evidence="7" id="KW-0067">ATP-binding</keyword>
<organism evidence="11 12">
    <name type="scientific">Pedococcus ginsenosidimutans</name>
    <dbReference type="NCBI Taxonomy" id="490570"/>
    <lineage>
        <taxon>Bacteria</taxon>
        <taxon>Bacillati</taxon>
        <taxon>Actinomycetota</taxon>
        <taxon>Actinomycetes</taxon>
        <taxon>Micrococcales</taxon>
        <taxon>Intrasporangiaceae</taxon>
        <taxon>Pedococcus</taxon>
    </lineage>
</organism>
<dbReference type="Gene3D" id="3.30.565.10">
    <property type="entry name" value="Histidine kinase-like ATPase, C-terminal domain"/>
    <property type="match status" value="1"/>
</dbReference>
<dbReference type="PANTHER" id="PTHR24421">
    <property type="entry name" value="NITRATE/NITRITE SENSOR PROTEIN NARX-RELATED"/>
    <property type="match status" value="1"/>
</dbReference>
<dbReference type="SUPFAM" id="SSF55874">
    <property type="entry name" value="ATPase domain of HSP90 chaperone/DNA topoisomerase II/histidine kinase"/>
    <property type="match status" value="1"/>
</dbReference>
<evidence type="ECO:0000256" key="4">
    <source>
        <dbReference type="ARBA" id="ARBA00022679"/>
    </source>
</evidence>
<evidence type="ECO:0000256" key="3">
    <source>
        <dbReference type="ARBA" id="ARBA00022553"/>
    </source>
</evidence>
<dbReference type="CDD" id="cd16917">
    <property type="entry name" value="HATPase_UhpB-NarQ-NarX-like"/>
    <property type="match status" value="1"/>
</dbReference>
<dbReference type="RefSeq" id="WP_345501816.1">
    <property type="nucleotide sequence ID" value="NZ_BAABLO010000004.1"/>
</dbReference>
<dbReference type="EC" id="2.7.13.3" evidence="2"/>
<evidence type="ECO:0000256" key="9">
    <source>
        <dbReference type="SAM" id="Phobius"/>
    </source>
</evidence>
<dbReference type="InterPro" id="IPR036890">
    <property type="entry name" value="HATPase_C_sf"/>
</dbReference>
<evidence type="ECO:0000256" key="5">
    <source>
        <dbReference type="ARBA" id="ARBA00022741"/>
    </source>
</evidence>
<feature type="transmembrane region" description="Helical" evidence="9">
    <location>
        <begin position="141"/>
        <end position="160"/>
    </location>
</feature>
<evidence type="ECO:0000313" key="12">
    <source>
        <dbReference type="Proteomes" id="UP001500556"/>
    </source>
</evidence>
<evidence type="ECO:0000256" key="6">
    <source>
        <dbReference type="ARBA" id="ARBA00022777"/>
    </source>
</evidence>
<feature type="transmembrane region" description="Helical" evidence="9">
    <location>
        <begin position="71"/>
        <end position="90"/>
    </location>
</feature>
<sequence>MTLRLRADRPADLRRVMVVVGWASAAFIAVGTVAGQLPSDAGRRAMVLLLTAFAVALWLVSLSLRVSDRRVLVGALVGAGVAGALIDTLNPHGPAYILSFMAVAGLGLRLPRRLALASGAVVVAAIAWAEGSSSPHPVGAAVNVAIGAGFLLVAAAFAGANRDANDQAQALLREQEQTRRAREEAAVLAERGRIARELHDVLAHTLSGLAVQLEGARLLAEHTGADPRLVEQVTGAQSLARSGMAGAKRAVATLRGEDLPGPEQVPELVEQARLATGAPVTYEVVGDPYPLPPERGLPLYRTVQEALANVAKHAVGATTSVTLTWEPEQVTVTVLDRGGRPSGMPSGGFGLTGLAERAALAGGQLDTGPADGGWRVHLRMPRDAGVVAS</sequence>
<accession>A0ABP8XYU6</accession>
<feature type="transmembrane region" description="Helical" evidence="9">
    <location>
        <begin position="45"/>
        <end position="64"/>
    </location>
</feature>
<feature type="domain" description="Signal transduction histidine kinase subgroup 3 dimerisation and phosphoacceptor" evidence="10">
    <location>
        <begin position="190"/>
        <end position="258"/>
    </location>
</feature>
<keyword evidence="3" id="KW-0597">Phosphoprotein</keyword>
<dbReference type="EMBL" id="BAABLO010000004">
    <property type="protein sequence ID" value="GAA4716520.1"/>
    <property type="molecule type" value="Genomic_DNA"/>
</dbReference>
<dbReference type="Gene3D" id="1.20.5.1930">
    <property type="match status" value="1"/>
</dbReference>
<evidence type="ECO:0000256" key="2">
    <source>
        <dbReference type="ARBA" id="ARBA00012438"/>
    </source>
</evidence>
<keyword evidence="6 11" id="KW-0418">Kinase</keyword>
<name>A0ABP8XYU6_9MICO</name>
<dbReference type="InterPro" id="IPR050482">
    <property type="entry name" value="Sensor_HK_TwoCompSys"/>
</dbReference>
<feature type="transmembrane region" description="Helical" evidence="9">
    <location>
        <begin position="12"/>
        <end position="33"/>
    </location>
</feature>
<keyword evidence="9" id="KW-1133">Transmembrane helix</keyword>
<evidence type="ECO:0000313" key="11">
    <source>
        <dbReference type="EMBL" id="GAA4716520.1"/>
    </source>
</evidence>
<dbReference type="Proteomes" id="UP001500556">
    <property type="component" value="Unassembled WGS sequence"/>
</dbReference>
<keyword evidence="12" id="KW-1185">Reference proteome</keyword>
<keyword evidence="9" id="KW-0812">Transmembrane</keyword>
<evidence type="ECO:0000256" key="8">
    <source>
        <dbReference type="ARBA" id="ARBA00023012"/>
    </source>
</evidence>
<dbReference type="PANTHER" id="PTHR24421:SF10">
    <property type="entry name" value="NITRATE_NITRITE SENSOR PROTEIN NARQ"/>
    <property type="match status" value="1"/>
</dbReference>
<comment type="catalytic activity">
    <reaction evidence="1">
        <text>ATP + protein L-histidine = ADP + protein N-phospho-L-histidine.</text>
        <dbReference type="EC" id="2.7.13.3"/>
    </reaction>
</comment>